<accession>A0A445G9E1</accession>
<protein>
    <submittedName>
        <fullName evidence="1">Uncharacterized protein</fullName>
    </submittedName>
</protein>
<reference evidence="1 2" key="1">
    <citation type="submission" date="2018-09" db="EMBL/GenBank/DDBJ databases">
        <title>A high-quality reference genome of wild soybean provides a powerful tool to mine soybean genomes.</title>
        <authorList>
            <person name="Xie M."/>
            <person name="Chung C.Y.L."/>
            <person name="Li M.-W."/>
            <person name="Wong F.-L."/>
            <person name="Chan T.-F."/>
            <person name="Lam H.-M."/>
        </authorList>
    </citation>
    <scope>NUCLEOTIDE SEQUENCE [LARGE SCALE GENOMIC DNA]</scope>
    <source>
        <strain evidence="2">cv. W05</strain>
        <tissue evidence="1">Hypocotyl of etiolated seedlings</tissue>
    </source>
</reference>
<gene>
    <name evidence="1" type="ORF">D0Y65_046461</name>
</gene>
<dbReference type="Proteomes" id="UP000289340">
    <property type="component" value="Chromosome 17"/>
</dbReference>
<dbReference type="AlphaFoldDB" id="A0A445G9E1"/>
<evidence type="ECO:0000313" key="1">
    <source>
        <dbReference type="EMBL" id="RZB57807.1"/>
    </source>
</evidence>
<proteinExistence type="predicted"/>
<name>A0A445G9E1_GLYSO</name>
<sequence length="93" mass="11024">MLLLRRTRPLPLKNYVDTKKNTIPSSNPDSLTQEKVVDQISVVLDVLCLHHRNVWFKWQRRLPCVLFRRVGRSWKRSTNAPKSSLGSCRRRLR</sequence>
<dbReference type="EMBL" id="QZWG01000017">
    <property type="protein sequence ID" value="RZB57807.1"/>
    <property type="molecule type" value="Genomic_DNA"/>
</dbReference>
<comment type="caution">
    <text evidence="1">The sequence shown here is derived from an EMBL/GenBank/DDBJ whole genome shotgun (WGS) entry which is preliminary data.</text>
</comment>
<keyword evidence="2" id="KW-1185">Reference proteome</keyword>
<evidence type="ECO:0000313" key="2">
    <source>
        <dbReference type="Proteomes" id="UP000289340"/>
    </source>
</evidence>
<organism evidence="1 2">
    <name type="scientific">Glycine soja</name>
    <name type="common">Wild soybean</name>
    <dbReference type="NCBI Taxonomy" id="3848"/>
    <lineage>
        <taxon>Eukaryota</taxon>
        <taxon>Viridiplantae</taxon>
        <taxon>Streptophyta</taxon>
        <taxon>Embryophyta</taxon>
        <taxon>Tracheophyta</taxon>
        <taxon>Spermatophyta</taxon>
        <taxon>Magnoliopsida</taxon>
        <taxon>eudicotyledons</taxon>
        <taxon>Gunneridae</taxon>
        <taxon>Pentapetalae</taxon>
        <taxon>rosids</taxon>
        <taxon>fabids</taxon>
        <taxon>Fabales</taxon>
        <taxon>Fabaceae</taxon>
        <taxon>Papilionoideae</taxon>
        <taxon>50 kb inversion clade</taxon>
        <taxon>NPAAA clade</taxon>
        <taxon>indigoferoid/millettioid clade</taxon>
        <taxon>Phaseoleae</taxon>
        <taxon>Glycine</taxon>
        <taxon>Glycine subgen. Soja</taxon>
    </lineage>
</organism>